<dbReference type="STRING" id="1797995.A2242_02965"/>
<dbReference type="SUPFAM" id="SSF101898">
    <property type="entry name" value="NHL repeat"/>
    <property type="match status" value="1"/>
</dbReference>
<gene>
    <name evidence="2" type="ORF">A2242_02965</name>
</gene>
<accession>A0A1F5SJZ8</accession>
<evidence type="ECO:0000313" key="2">
    <source>
        <dbReference type="EMBL" id="OGF27010.1"/>
    </source>
</evidence>
<protein>
    <submittedName>
        <fullName evidence="2">Uncharacterized protein</fullName>
    </submittedName>
</protein>
<feature type="transmembrane region" description="Helical" evidence="1">
    <location>
        <begin position="396"/>
        <end position="416"/>
    </location>
</feature>
<keyword evidence="1" id="KW-0472">Membrane</keyword>
<dbReference type="InterPro" id="IPR011042">
    <property type="entry name" value="6-blade_b-propeller_TolB-like"/>
</dbReference>
<dbReference type="EMBL" id="MFGC01000029">
    <property type="protein sequence ID" value="OGF27010.1"/>
    <property type="molecule type" value="Genomic_DNA"/>
</dbReference>
<keyword evidence="1" id="KW-1133">Transmembrane helix</keyword>
<organism evidence="2 3">
    <name type="scientific">Candidatus Falkowbacteria bacterium RIFOXYA2_FULL_47_9</name>
    <dbReference type="NCBI Taxonomy" id="1797995"/>
    <lineage>
        <taxon>Bacteria</taxon>
        <taxon>Candidatus Falkowiibacteriota</taxon>
    </lineage>
</organism>
<dbReference type="Proteomes" id="UP000178925">
    <property type="component" value="Unassembled WGS sequence"/>
</dbReference>
<keyword evidence="1" id="KW-0812">Transmembrane</keyword>
<sequence>MYYKLSRLLLTPTSARPSTTVEVFIANPQIDQEALLGKLFFLTEIESTKPAALKLVQFFSAALPQAYYQSEKLSLREKMGTLNIAELFETALTKLNAECETFCKKEKIKLTPKTINIVCGVVYKNKLAFSGNGSLKALLVYAETKAANDELSAKKIYKITPLEVASPDEKKGGAQKLFTNVSEGTIPPEGYVIFTNEILPEYVTNKHLSKIITTLPPTSAVEQIKNQLHKINSYVTFAALIIKNSTTPHVQRAIPKLNVNVTAQNSLEQMQEIEIETERHLASSGVVRTRRLWLFIKNAFHKLPLAPQENLRMAIRDKIFFTKKSHRRFLTHIAAAAKNIFDIFAGLAVYSWRFLSHPRQSGAAFAAAARSLHRRAQQMFLKTLHWFVRLSSRHKALLGIFVIFSVLFVYNVYALVYSKTQTAAQKNYQELTQTIRQKQNQIEASLLYHNETGARDLLNETQALVNELANYPAADQKLIAELQQTNGQQLEKISHVVAAAVHELTQLTRLNAHAQPQAIVAQANTILIADAPNHALYRLQNSNAAAGVFSDNAPTIAFGTGLDPDTALFLSANGGILVSDAATFAAVDTPFAAHDSDITNVTSYNGRLYVLSATENNIFRFAANYQSKTAWLKEDLNINDAVDFAIDGYVYLLKKDGGVTRFLSGYTNAFRLADIAPPLSAPTTLRLSGDSETGFVYILEPSQKRIAVFDKKGAFILQYKINLTENIASFAVLEKEKKIILLVGASLYEFDASNLE</sequence>
<evidence type="ECO:0000256" key="1">
    <source>
        <dbReference type="SAM" id="Phobius"/>
    </source>
</evidence>
<comment type="caution">
    <text evidence="2">The sequence shown here is derived from an EMBL/GenBank/DDBJ whole genome shotgun (WGS) entry which is preliminary data.</text>
</comment>
<name>A0A1F5SJZ8_9BACT</name>
<proteinExistence type="predicted"/>
<evidence type="ECO:0000313" key="3">
    <source>
        <dbReference type="Proteomes" id="UP000178925"/>
    </source>
</evidence>
<reference evidence="2 3" key="1">
    <citation type="journal article" date="2016" name="Nat. Commun.">
        <title>Thousands of microbial genomes shed light on interconnected biogeochemical processes in an aquifer system.</title>
        <authorList>
            <person name="Anantharaman K."/>
            <person name="Brown C.T."/>
            <person name="Hug L.A."/>
            <person name="Sharon I."/>
            <person name="Castelle C.J."/>
            <person name="Probst A.J."/>
            <person name="Thomas B.C."/>
            <person name="Singh A."/>
            <person name="Wilkins M.J."/>
            <person name="Karaoz U."/>
            <person name="Brodie E.L."/>
            <person name="Williams K.H."/>
            <person name="Hubbard S.S."/>
            <person name="Banfield J.F."/>
        </authorList>
    </citation>
    <scope>NUCLEOTIDE SEQUENCE [LARGE SCALE GENOMIC DNA]</scope>
</reference>
<dbReference type="AlphaFoldDB" id="A0A1F5SJZ8"/>
<dbReference type="Gene3D" id="2.120.10.30">
    <property type="entry name" value="TolB, C-terminal domain"/>
    <property type="match status" value="1"/>
</dbReference>